<dbReference type="AlphaFoldDB" id="A0A016W7D4"/>
<evidence type="ECO:0000313" key="2">
    <source>
        <dbReference type="EMBL" id="EYC35501.1"/>
    </source>
</evidence>
<name>A0A016W7D4_9BILA</name>
<feature type="compositionally biased region" description="Low complexity" evidence="1">
    <location>
        <begin position="64"/>
        <end position="78"/>
    </location>
</feature>
<feature type="region of interest" description="Disordered" evidence="1">
    <location>
        <begin position="60"/>
        <end position="126"/>
    </location>
</feature>
<dbReference type="Proteomes" id="UP000024635">
    <property type="component" value="Unassembled WGS sequence"/>
</dbReference>
<sequence length="161" mass="17855">MRVKRASAEIWKSGVSRTARLAKKSRSIMPGRKLFQNRMENLFRGISNVWGSALGIEKGATQTAAQPSPSVPASSEQVAKTEKPEELPKKPSKKKKKEDGGVTEMDVSGKRRRRRDKAREVNKEMKDIATVKAHTAALPPLHELALVMRGDISDMAAKEQH</sequence>
<feature type="compositionally biased region" description="Basic and acidic residues" evidence="1">
    <location>
        <begin position="79"/>
        <end position="89"/>
    </location>
</feature>
<evidence type="ECO:0000256" key="1">
    <source>
        <dbReference type="SAM" id="MobiDB-lite"/>
    </source>
</evidence>
<evidence type="ECO:0000313" key="3">
    <source>
        <dbReference type="Proteomes" id="UP000024635"/>
    </source>
</evidence>
<feature type="compositionally biased region" description="Basic and acidic residues" evidence="1">
    <location>
        <begin position="117"/>
        <end position="126"/>
    </location>
</feature>
<reference evidence="3" key="1">
    <citation type="journal article" date="2015" name="Nat. Genet.">
        <title>The genome and transcriptome of the zoonotic hookworm Ancylostoma ceylanicum identify infection-specific gene families.</title>
        <authorList>
            <person name="Schwarz E.M."/>
            <person name="Hu Y."/>
            <person name="Antoshechkin I."/>
            <person name="Miller M.M."/>
            <person name="Sternberg P.W."/>
            <person name="Aroian R.V."/>
        </authorList>
    </citation>
    <scope>NUCLEOTIDE SEQUENCE</scope>
    <source>
        <strain evidence="3">HY135</strain>
    </source>
</reference>
<keyword evidence="3" id="KW-1185">Reference proteome</keyword>
<dbReference type="EMBL" id="JARK01000639">
    <property type="protein sequence ID" value="EYC35501.1"/>
    <property type="molecule type" value="Genomic_DNA"/>
</dbReference>
<protein>
    <submittedName>
        <fullName evidence="2">Uncharacterized protein</fullName>
    </submittedName>
</protein>
<organism evidence="2 3">
    <name type="scientific">Ancylostoma ceylanicum</name>
    <dbReference type="NCBI Taxonomy" id="53326"/>
    <lineage>
        <taxon>Eukaryota</taxon>
        <taxon>Metazoa</taxon>
        <taxon>Ecdysozoa</taxon>
        <taxon>Nematoda</taxon>
        <taxon>Chromadorea</taxon>
        <taxon>Rhabditida</taxon>
        <taxon>Rhabditina</taxon>
        <taxon>Rhabditomorpha</taxon>
        <taxon>Strongyloidea</taxon>
        <taxon>Ancylostomatidae</taxon>
        <taxon>Ancylostomatinae</taxon>
        <taxon>Ancylostoma</taxon>
    </lineage>
</organism>
<comment type="caution">
    <text evidence="2">The sequence shown here is derived from an EMBL/GenBank/DDBJ whole genome shotgun (WGS) entry which is preliminary data.</text>
</comment>
<accession>A0A016W7D4</accession>
<proteinExistence type="predicted"/>
<gene>
    <name evidence="2" type="primary">Acey_s1039.g3470</name>
    <name evidence="2" type="ORF">Y032_1039g3470</name>
</gene>